<organism evidence="1 2">
    <name type="scientific">Candidatus Lucifugimonas marina</name>
    <dbReference type="NCBI Taxonomy" id="3038979"/>
    <lineage>
        <taxon>Bacteria</taxon>
        <taxon>Bacillati</taxon>
        <taxon>Chloroflexota</taxon>
        <taxon>Dehalococcoidia</taxon>
        <taxon>SAR202 cluster</taxon>
        <taxon>Candidatus Lucifugimonadales</taxon>
        <taxon>Candidatus Lucifugimonadaceae</taxon>
        <taxon>Candidatus Lucifugimonas</taxon>
    </lineage>
</organism>
<keyword evidence="2" id="KW-1185">Reference proteome</keyword>
<reference evidence="1 2" key="1">
    <citation type="submission" date="2019-11" db="EMBL/GenBank/DDBJ databases">
        <authorList>
            <person name="Cho J.-C."/>
        </authorList>
    </citation>
    <scope>NUCLEOTIDE SEQUENCE [LARGE SCALE GENOMIC DNA]</scope>
    <source>
        <strain evidence="1 2">JH1073</strain>
    </source>
</reference>
<accession>A0AAJ5ZH35</accession>
<dbReference type="EMBL" id="CP046147">
    <property type="protein sequence ID" value="WFG38792.1"/>
    <property type="molecule type" value="Genomic_DNA"/>
</dbReference>
<proteinExistence type="predicted"/>
<evidence type="ECO:0000313" key="2">
    <source>
        <dbReference type="Proteomes" id="UP001219901"/>
    </source>
</evidence>
<reference evidence="2" key="2">
    <citation type="submission" date="2023-06" db="EMBL/GenBank/DDBJ databases">
        <title>Pangenomics reveal diversification of enzyme families and niche specialization in globally abundant SAR202 bacteria.</title>
        <authorList>
            <person name="Saw J.H.W."/>
        </authorList>
    </citation>
    <scope>NUCLEOTIDE SEQUENCE [LARGE SCALE GENOMIC DNA]</scope>
    <source>
        <strain evidence="2">JH1073</strain>
    </source>
</reference>
<gene>
    <name evidence="1" type="ORF">GKO48_03925</name>
</gene>
<evidence type="ECO:0000313" key="1">
    <source>
        <dbReference type="EMBL" id="WFG38792.1"/>
    </source>
</evidence>
<name>A0AAJ5ZH35_9CHLR</name>
<protein>
    <submittedName>
        <fullName evidence="1">Uncharacterized protein</fullName>
    </submittedName>
</protein>
<dbReference type="RefSeq" id="WP_342827263.1">
    <property type="nucleotide sequence ID" value="NZ_CP046147.1"/>
</dbReference>
<dbReference type="AlphaFoldDB" id="A0AAJ5ZH35"/>
<sequence>MYKNSQDLNVDRFKAGLLDDDFFKEVAVQIRVKLGWGRERIKTFMDKKYGDLGFAYSDKTIEGWYKGVKKGPGPHSRVIDFHDFGWSNAPRLARIDLVKQAVTNGGRLTQIEAITAIRLAGYFDIPNREPLDMYAQYAVVDAYSRRQQAGTETSDLDSLLTYQPWNPMNTDLYRLALETGKTPIPRISQLTEYVRTDRFVPHTAIIAAYAQMRMPFLTMFYTSNGHSGHVGTSTAKGIPDGGLYPDTTFEDRAVFHTWRDHVRGLLTGKTVTINTGFTPKGVL</sequence>
<dbReference type="Proteomes" id="UP001219901">
    <property type="component" value="Chromosome"/>
</dbReference>